<dbReference type="AlphaFoldDB" id="A0A3S0ZGC0"/>
<protein>
    <submittedName>
        <fullName evidence="1">Uncharacterized protein</fullName>
    </submittedName>
</protein>
<evidence type="ECO:0000313" key="1">
    <source>
        <dbReference type="EMBL" id="RUS76999.1"/>
    </source>
</evidence>
<comment type="caution">
    <text evidence="1">The sequence shown here is derived from an EMBL/GenBank/DDBJ whole genome shotgun (WGS) entry which is preliminary data.</text>
</comment>
<gene>
    <name evidence="1" type="ORF">EGW08_015224</name>
</gene>
<dbReference type="Proteomes" id="UP000271974">
    <property type="component" value="Unassembled WGS sequence"/>
</dbReference>
<name>A0A3S0ZGC0_ELYCH</name>
<reference evidence="1 2" key="1">
    <citation type="submission" date="2019-01" db="EMBL/GenBank/DDBJ databases">
        <title>A draft genome assembly of the solar-powered sea slug Elysia chlorotica.</title>
        <authorList>
            <person name="Cai H."/>
            <person name="Li Q."/>
            <person name="Fang X."/>
            <person name="Li J."/>
            <person name="Curtis N.E."/>
            <person name="Altenburger A."/>
            <person name="Shibata T."/>
            <person name="Feng M."/>
            <person name="Maeda T."/>
            <person name="Schwartz J.A."/>
            <person name="Shigenobu S."/>
            <person name="Lundholm N."/>
            <person name="Nishiyama T."/>
            <person name="Yang H."/>
            <person name="Hasebe M."/>
            <person name="Li S."/>
            <person name="Pierce S.K."/>
            <person name="Wang J."/>
        </authorList>
    </citation>
    <scope>NUCLEOTIDE SEQUENCE [LARGE SCALE GENOMIC DNA]</scope>
    <source>
        <strain evidence="1">EC2010</strain>
        <tissue evidence="1">Whole organism of an adult</tissue>
    </source>
</reference>
<proteinExistence type="predicted"/>
<keyword evidence="2" id="KW-1185">Reference proteome</keyword>
<sequence>SISLLIKTITVTTEHQRSYFNRFICDVHYFCSDIQLGCLSCGLIQPASLVYKTFCCQTRMPKTLVMCSVSSIVTMTLNNKTTTTTTTTTKEHTHTNNNNK</sequence>
<feature type="non-terminal residue" evidence="1">
    <location>
        <position position="1"/>
    </location>
</feature>
<dbReference type="EMBL" id="RQTK01000618">
    <property type="protein sequence ID" value="RUS76999.1"/>
    <property type="molecule type" value="Genomic_DNA"/>
</dbReference>
<evidence type="ECO:0000313" key="2">
    <source>
        <dbReference type="Proteomes" id="UP000271974"/>
    </source>
</evidence>
<organism evidence="1 2">
    <name type="scientific">Elysia chlorotica</name>
    <name type="common">Eastern emerald elysia</name>
    <name type="synonym">Sea slug</name>
    <dbReference type="NCBI Taxonomy" id="188477"/>
    <lineage>
        <taxon>Eukaryota</taxon>
        <taxon>Metazoa</taxon>
        <taxon>Spiralia</taxon>
        <taxon>Lophotrochozoa</taxon>
        <taxon>Mollusca</taxon>
        <taxon>Gastropoda</taxon>
        <taxon>Heterobranchia</taxon>
        <taxon>Euthyneura</taxon>
        <taxon>Panpulmonata</taxon>
        <taxon>Sacoglossa</taxon>
        <taxon>Placobranchoidea</taxon>
        <taxon>Plakobranchidae</taxon>
        <taxon>Elysia</taxon>
    </lineage>
</organism>
<accession>A0A3S0ZGC0</accession>